<feature type="compositionally biased region" description="Basic and acidic residues" evidence="1">
    <location>
        <begin position="11"/>
        <end position="20"/>
    </location>
</feature>
<feature type="region of interest" description="Disordered" evidence="1">
    <location>
        <begin position="1"/>
        <end position="27"/>
    </location>
</feature>
<evidence type="ECO:0000256" key="1">
    <source>
        <dbReference type="SAM" id="MobiDB-lite"/>
    </source>
</evidence>
<evidence type="ECO:0000313" key="2">
    <source>
        <dbReference type="Proteomes" id="UP000694864"/>
    </source>
</evidence>
<protein>
    <submittedName>
        <fullName evidence="3 4">Uncharacterized protein LOC104707218</fullName>
    </submittedName>
</protein>
<dbReference type="GeneID" id="104707218"/>
<dbReference type="Proteomes" id="UP000694864">
    <property type="component" value="Chromosome 8"/>
</dbReference>
<proteinExistence type="predicted"/>
<gene>
    <name evidence="3 4" type="primary">LOC104707218</name>
</gene>
<name>A0ABM0T6Z9_CAMSA</name>
<evidence type="ECO:0000313" key="4">
    <source>
        <dbReference type="RefSeq" id="XP_010421824.1"/>
    </source>
</evidence>
<dbReference type="RefSeq" id="XP_010421824.1">
    <property type="nucleotide sequence ID" value="XM_010423522.2"/>
</dbReference>
<reference evidence="3 4" key="3">
    <citation type="submission" date="2025-05" db="UniProtKB">
        <authorList>
            <consortium name="RefSeq"/>
        </authorList>
    </citation>
    <scope>IDENTIFICATION</scope>
    <source>
        <tissue evidence="3 4">Leaf</tissue>
    </source>
</reference>
<dbReference type="InterPro" id="IPR016197">
    <property type="entry name" value="Chromo-like_dom_sf"/>
</dbReference>
<reference evidence="2" key="1">
    <citation type="journal article" date="1997" name="Nucleic Acids Res.">
        <title>tRNAscan-SE: a program for improved detection of transfer RNA genes in genomic sequence.</title>
        <authorList>
            <person name="Lowe T.M."/>
            <person name="Eddy S.R."/>
        </authorList>
    </citation>
    <scope>NUCLEOTIDE SEQUENCE [LARGE SCALE GENOMIC DNA]</scope>
    <source>
        <strain evidence="2">r\DH55</strain>
    </source>
</reference>
<dbReference type="SUPFAM" id="SSF54160">
    <property type="entry name" value="Chromo domain-like"/>
    <property type="match status" value="1"/>
</dbReference>
<evidence type="ECO:0000313" key="3">
    <source>
        <dbReference type="RefSeq" id="XP_010421823.1"/>
    </source>
</evidence>
<organism evidence="2 3">
    <name type="scientific">Camelina sativa</name>
    <name type="common">False flax</name>
    <name type="synonym">Myagrum sativum</name>
    <dbReference type="NCBI Taxonomy" id="90675"/>
    <lineage>
        <taxon>Eukaryota</taxon>
        <taxon>Viridiplantae</taxon>
        <taxon>Streptophyta</taxon>
        <taxon>Embryophyta</taxon>
        <taxon>Tracheophyta</taxon>
        <taxon>Spermatophyta</taxon>
        <taxon>Magnoliopsida</taxon>
        <taxon>eudicotyledons</taxon>
        <taxon>Gunneridae</taxon>
        <taxon>Pentapetalae</taxon>
        <taxon>rosids</taxon>
        <taxon>malvids</taxon>
        <taxon>Brassicales</taxon>
        <taxon>Brassicaceae</taxon>
        <taxon>Camelineae</taxon>
        <taxon>Camelina</taxon>
    </lineage>
</organism>
<accession>A0ABM0T6Z9</accession>
<dbReference type="RefSeq" id="XP_010421823.1">
    <property type="nucleotide sequence ID" value="XM_010423521.2"/>
</dbReference>
<keyword evidence="2" id="KW-1185">Reference proteome</keyword>
<reference evidence="2" key="2">
    <citation type="journal article" date="2014" name="Nat. Commun.">
        <title>The emerging biofuel crop Camelina sativa retains a highly undifferentiated hexaploid genome structure.</title>
        <authorList>
            <person name="Kagale S."/>
            <person name="Koh C."/>
            <person name="Nixon J."/>
            <person name="Bollina V."/>
            <person name="Clarke W.E."/>
            <person name="Tuteja R."/>
            <person name="Spillane C."/>
            <person name="Robinson S.J."/>
            <person name="Links M.G."/>
            <person name="Clarke C."/>
            <person name="Higgins E.E."/>
            <person name="Huebert T."/>
            <person name="Sharpe A.G."/>
            <person name="Parkin I.A."/>
        </authorList>
    </citation>
    <scope>NUCLEOTIDE SEQUENCE [LARGE SCALE GENOMIC DNA]</scope>
    <source>
        <strain evidence="2">r\DH55</strain>
    </source>
</reference>
<sequence>MLETRSCTVEATKKKEPLKEDPEEIPVEERVSRLEELVADQHSETMKHMADLFEVMKRSTANKTSQAQTNQFPVILGLRHRLTFNRNFQIHDTMEDRKWKELAKILERKMVNRQGRAVTKVLVQWLHEPEEEATWEFLFDLQKRFQEFDA</sequence>